<gene>
    <name evidence="2" type="ORF">LPB04_21065</name>
</gene>
<evidence type="ECO:0000313" key="3">
    <source>
        <dbReference type="Proteomes" id="UP000593875"/>
    </source>
</evidence>
<accession>A0A7L9UAZ5</accession>
<feature type="domain" description="DUF7668" evidence="1">
    <location>
        <begin position="2"/>
        <end position="100"/>
    </location>
</feature>
<dbReference type="KEGG" id="mlir:LPB04_21065"/>
<evidence type="ECO:0000313" key="2">
    <source>
        <dbReference type="EMBL" id="QOL52158.1"/>
    </source>
</evidence>
<dbReference type="AlphaFoldDB" id="A0A7L9UAZ5"/>
<evidence type="ECO:0000259" key="1">
    <source>
        <dbReference type="Pfam" id="PF24705"/>
    </source>
</evidence>
<proteinExistence type="predicted"/>
<protein>
    <recommendedName>
        <fullName evidence="1">DUF7668 domain-containing protein</fullName>
    </recommendedName>
</protein>
<keyword evidence="3" id="KW-1185">Reference proteome</keyword>
<sequence length="100" mass="11259">MVDAFVRDDYCLADGLAGVAPVSEETATQIRTYIQEYGAKLVSLPQESWATSVRIWMGDHWDALIDLWTEEEGSSDLVLQVHVSEVDSEFLVTVYMVYVP</sequence>
<reference evidence="2 3" key="1">
    <citation type="submission" date="2020-10" db="EMBL/GenBank/DDBJ databases">
        <title>Genome sequencing of Massilia sp. LPB0304.</title>
        <authorList>
            <person name="Kim J."/>
        </authorList>
    </citation>
    <scope>NUCLEOTIDE SEQUENCE [LARGE SCALE GENOMIC DNA]</scope>
    <source>
        <strain evidence="2 3">LPB0304</strain>
    </source>
</reference>
<dbReference type="InterPro" id="IPR056085">
    <property type="entry name" value="DUF7668"/>
</dbReference>
<dbReference type="Pfam" id="PF24705">
    <property type="entry name" value="DUF7668"/>
    <property type="match status" value="1"/>
</dbReference>
<organism evidence="2 3">
    <name type="scientific">Massilia litorea</name>
    <dbReference type="NCBI Taxonomy" id="2769491"/>
    <lineage>
        <taxon>Bacteria</taxon>
        <taxon>Pseudomonadati</taxon>
        <taxon>Pseudomonadota</taxon>
        <taxon>Betaproteobacteria</taxon>
        <taxon>Burkholderiales</taxon>
        <taxon>Oxalobacteraceae</taxon>
        <taxon>Telluria group</taxon>
        <taxon>Massilia</taxon>
    </lineage>
</organism>
<dbReference type="EMBL" id="CP062941">
    <property type="protein sequence ID" value="QOL52158.1"/>
    <property type="molecule type" value="Genomic_DNA"/>
</dbReference>
<dbReference type="Proteomes" id="UP000593875">
    <property type="component" value="Chromosome"/>
</dbReference>
<name>A0A7L9UAZ5_9BURK</name>